<dbReference type="SUPFAM" id="SSF52540">
    <property type="entry name" value="P-loop containing nucleoside triphosphate hydrolases"/>
    <property type="match status" value="1"/>
</dbReference>
<evidence type="ECO:0000313" key="2">
    <source>
        <dbReference type="Proteomes" id="UP000017831"/>
    </source>
</evidence>
<sequence>MKEKDNICYIASAGAGKTTWLIESLLARRNVISNHKKIAIVTFTIKNQEVIRNKIIKKHGFIPSNIYVLGWFEFLLKYIINPYKGDIIPFLYMKHIGVQLVNSPSGIIKIGGKYKYKYKKSDIVRKYLTRDKTRIYSDKLSEFAFECISCNKENFYNRINSIFDSIYFDEAQDFVGFDYEIIKTLIKKCSIRCIIAADPRQHTFSTHISEKYGKYSGKIDVFLDKNVNTAKKEYIKIDNSFLAKSHRCIKEICELSSKLTPLYPPTVFCECEKCVSRRNEYKGSIGCFLIKKQDVDNYVKLNNPIALTWNKTIKIHNGIKSRINFGESKGWECSSSIIYCTNTMQNWLKDPNYKLPDESRSKLYVAITRARFITALVVDDDFDNSVIDIPFWNSNS</sequence>
<dbReference type="GeneID" id="60062330"/>
<evidence type="ECO:0000313" key="1">
    <source>
        <dbReference type="EMBL" id="EOA55283.1"/>
    </source>
</evidence>
<evidence type="ECO:0008006" key="3">
    <source>
        <dbReference type="Google" id="ProtNLM"/>
    </source>
</evidence>
<dbReference type="eggNOG" id="COG0210">
    <property type="taxonomic scope" value="Bacteria"/>
</dbReference>
<dbReference type="Proteomes" id="UP000017831">
    <property type="component" value="Unassembled WGS sequence"/>
</dbReference>
<dbReference type="Gene3D" id="3.40.50.300">
    <property type="entry name" value="P-loop containing nucleotide triphosphate hydrolases"/>
    <property type="match status" value="1"/>
</dbReference>
<dbReference type="STRING" id="1121098.HMPREF1534_01692"/>
<accession>U6RJA5</accession>
<reference evidence="1 2" key="1">
    <citation type="submission" date="2013-04" db="EMBL/GenBank/DDBJ databases">
        <title>The Genome Sequence of Bacteroides massiliensis DSM 17679.</title>
        <authorList>
            <consortium name="The Broad Institute Genomics Platform"/>
            <person name="Earl A."/>
            <person name="Ward D."/>
            <person name="Feldgarden M."/>
            <person name="Gevers D."/>
            <person name="Martens E."/>
            <person name="Fenner L."/>
            <person name="Roux V."/>
            <person name="Mallet M.N."/>
            <person name="Raoult D."/>
            <person name="Walker B."/>
            <person name="Young S."/>
            <person name="Zeng Q."/>
            <person name="Gargeya S."/>
            <person name="Fitzgerald M."/>
            <person name="Haas B."/>
            <person name="Abouelleil A."/>
            <person name="Allen A.W."/>
            <person name="Alvarado L."/>
            <person name="Arachchi H.M."/>
            <person name="Berlin A.M."/>
            <person name="Chapman S.B."/>
            <person name="Gainer-Dewar J."/>
            <person name="Goldberg J."/>
            <person name="Griggs A."/>
            <person name="Gujja S."/>
            <person name="Hansen M."/>
            <person name="Howarth C."/>
            <person name="Imamovic A."/>
            <person name="Ireland A."/>
            <person name="Larimer J."/>
            <person name="McCowan C."/>
            <person name="Murphy C."/>
            <person name="Pearson M."/>
            <person name="Poon T.W."/>
            <person name="Priest M."/>
            <person name="Roberts A."/>
            <person name="Saif S."/>
            <person name="Shea T."/>
            <person name="Sisk P."/>
            <person name="Sykes S."/>
            <person name="Wortman J."/>
            <person name="Nusbaum C."/>
            <person name="Birren B."/>
        </authorList>
    </citation>
    <scope>NUCLEOTIDE SEQUENCE [LARGE SCALE GENOMIC DNA]</scope>
    <source>
        <strain evidence="2">B84634 / Timone 84634 / DSM 17679 / JCM 13223</strain>
    </source>
</reference>
<dbReference type="AlphaFoldDB" id="U6RJA5"/>
<dbReference type="OrthoDB" id="5107704at2"/>
<dbReference type="PATRIC" id="fig|1121098.3.peg.1720"/>
<dbReference type="InterPro" id="IPR027417">
    <property type="entry name" value="P-loop_NTPase"/>
</dbReference>
<organism evidence="1 2">
    <name type="scientific">Phocaeicola massiliensis B84634 = Timone 84634 = DSM 17679 = JCM 13223</name>
    <dbReference type="NCBI Taxonomy" id="1121098"/>
    <lineage>
        <taxon>Bacteria</taxon>
        <taxon>Pseudomonadati</taxon>
        <taxon>Bacteroidota</taxon>
        <taxon>Bacteroidia</taxon>
        <taxon>Bacteroidales</taxon>
        <taxon>Bacteroidaceae</taxon>
        <taxon>Phocaeicola</taxon>
    </lineage>
</organism>
<proteinExistence type="predicted"/>
<gene>
    <name evidence="1" type="ORF">HMPREF1534_01692</name>
</gene>
<dbReference type="HOGENOM" id="CLU_064676_0_0_10"/>
<comment type="caution">
    <text evidence="1">The sequence shown here is derived from an EMBL/GenBank/DDBJ whole genome shotgun (WGS) entry which is preliminary data.</text>
</comment>
<dbReference type="EMBL" id="AQHY01000021">
    <property type="protein sequence ID" value="EOA55283.1"/>
    <property type="molecule type" value="Genomic_DNA"/>
</dbReference>
<protein>
    <recommendedName>
        <fullName evidence="3">DNA helicase</fullName>
    </recommendedName>
</protein>
<keyword evidence="2" id="KW-1185">Reference proteome</keyword>
<dbReference type="RefSeq" id="WP_005939566.1">
    <property type="nucleotide sequence ID" value="NZ_KB890332.1"/>
</dbReference>
<name>U6RJA5_9BACT</name>